<keyword evidence="2 7" id="KW-0479">Metal-binding</keyword>
<comment type="similarity">
    <text evidence="7">Belongs to the metallo-dependent hydrolases superfamily. HutI family.</text>
</comment>
<feature type="binding site" evidence="7">
    <location>
        <position position="333"/>
    </location>
    <ligand>
        <name>N-formimidoyl-L-glutamate</name>
        <dbReference type="ChEBI" id="CHEBI:58928"/>
    </ligand>
</feature>
<dbReference type="SUPFAM" id="SSF51556">
    <property type="entry name" value="Metallo-dependent hydrolases"/>
    <property type="match status" value="1"/>
</dbReference>
<keyword evidence="10" id="KW-1185">Reference proteome</keyword>
<dbReference type="InterPro" id="IPR011059">
    <property type="entry name" value="Metal-dep_hydrolase_composite"/>
</dbReference>
<keyword evidence="4 7" id="KW-0369">Histidine metabolism</keyword>
<feature type="binding site" evidence="7">
    <location>
        <position position="259"/>
    </location>
    <ligand>
        <name>4-imidazolone-5-propanoate</name>
        <dbReference type="ChEBI" id="CHEBI:77893"/>
    </ligand>
</feature>
<keyword evidence="7" id="KW-0963">Cytoplasm</keyword>
<dbReference type="NCBIfam" id="TIGR01224">
    <property type="entry name" value="hutI"/>
    <property type="match status" value="1"/>
</dbReference>
<dbReference type="CDD" id="cd01296">
    <property type="entry name" value="Imidazolone-5PH"/>
    <property type="match status" value="1"/>
</dbReference>
<name>A0A368YS69_9HYPH</name>
<feature type="domain" description="Amidohydrolase-related" evidence="8">
    <location>
        <begin position="78"/>
        <end position="394"/>
    </location>
</feature>
<proteinExistence type="inferred from homology"/>
<dbReference type="PANTHER" id="PTHR42752:SF1">
    <property type="entry name" value="IMIDAZOLONEPROPIONASE-RELATED"/>
    <property type="match status" value="1"/>
</dbReference>
<dbReference type="Pfam" id="PF01979">
    <property type="entry name" value="Amidohydro_1"/>
    <property type="match status" value="1"/>
</dbReference>
<feature type="binding site" evidence="7">
    <location>
        <position position="95"/>
    </location>
    <ligand>
        <name>4-imidazolone-5-propanoate</name>
        <dbReference type="ChEBI" id="CHEBI:77893"/>
    </ligand>
</feature>
<comment type="function">
    <text evidence="7">Catalyzes the hydrolytic cleavage of the carbon-nitrogen bond in imidazolone-5-propanoate to yield N-formimidoyl-L-glutamate. It is the third step in the universal histidine degradation pathway.</text>
</comment>
<evidence type="ECO:0000256" key="4">
    <source>
        <dbReference type="ARBA" id="ARBA00022808"/>
    </source>
</evidence>
<evidence type="ECO:0000256" key="7">
    <source>
        <dbReference type="HAMAP-Rule" id="MF_00372"/>
    </source>
</evidence>
<dbReference type="FunFam" id="3.20.20.140:FF:000007">
    <property type="entry name" value="Imidazolonepropionase"/>
    <property type="match status" value="1"/>
</dbReference>
<keyword evidence="6 7" id="KW-0408">Iron</keyword>
<reference evidence="9 10" key="1">
    <citation type="submission" date="2018-07" db="EMBL/GenBank/DDBJ databases">
        <title>Genomic Encyclopedia of Type Strains, Phase III (KMG-III): the genomes of soil and plant-associated and newly described type strains.</title>
        <authorList>
            <person name="Whitman W."/>
        </authorList>
    </citation>
    <scope>NUCLEOTIDE SEQUENCE [LARGE SCALE GENOMIC DNA]</scope>
    <source>
        <strain evidence="9 10">31-25a</strain>
    </source>
</reference>
<keyword evidence="5 7" id="KW-0862">Zinc</keyword>
<feature type="binding site" evidence="7">
    <location>
        <position position="331"/>
    </location>
    <ligand>
        <name>Zn(2+)</name>
        <dbReference type="ChEBI" id="CHEBI:29105"/>
    </ligand>
</feature>
<evidence type="ECO:0000256" key="6">
    <source>
        <dbReference type="ARBA" id="ARBA00023004"/>
    </source>
</evidence>
<comment type="pathway">
    <text evidence="7">Amino-acid degradation; L-histidine degradation into L-glutamate; N-formimidoyl-L-glutamate from L-histidine: step 3/3.</text>
</comment>
<sequence length="416" mass="44412">MYIHINLVGKTKNGSGSQPMRKILSGLRIATLEDTGAPYGLIENGAIGIDGERIAWVGQTIPFDWNDVERQDFGGRLATPALIDCHTHLVFGGNRAREFEMRLEGATYEDIARAGGGIVSSVKSTNAVNEEVLLAQSLPRLDTLLAEGVSTVEIKSGYGLNIDAELKMLRVARRLATMRPVRIRTSYLAAHATPPEYKGRPDDYISEVVLPGLDAAHSEGLVDAVDGFCEGIAFSPAQIARVFDRAKALGLPVKLHAEQLSNLGGAKLAASYGALSADHLEYLDEEGASAMAAAGTVAVLLPGAFYALREERAPPVQILRDAGVRIAVATDCNPGTSPLTSLLLTMNMACTFFRLTVEEALAGATREAARALGLADEIGTIAPGKRAEIAIWNAEQPAELCYRIGFNPLHQLVLKA</sequence>
<dbReference type="GO" id="GO:0005506">
    <property type="term" value="F:iron ion binding"/>
    <property type="evidence" value="ECO:0007669"/>
    <property type="project" value="UniProtKB-UniRule"/>
</dbReference>
<dbReference type="InterPro" id="IPR005920">
    <property type="entry name" value="HutI"/>
</dbReference>
<feature type="binding site" evidence="7">
    <location>
        <position position="158"/>
    </location>
    <ligand>
        <name>N-formimidoyl-L-glutamate</name>
        <dbReference type="ChEBI" id="CHEBI:58928"/>
    </ligand>
</feature>
<dbReference type="Gene3D" id="3.20.20.140">
    <property type="entry name" value="Metal-dependent hydrolases"/>
    <property type="match status" value="1"/>
</dbReference>
<dbReference type="GO" id="GO:0008270">
    <property type="term" value="F:zinc ion binding"/>
    <property type="evidence" value="ECO:0007669"/>
    <property type="project" value="UniProtKB-UniRule"/>
</dbReference>
<comment type="cofactor">
    <cofactor evidence="7">
        <name>Zn(2+)</name>
        <dbReference type="ChEBI" id="CHEBI:29105"/>
    </cofactor>
    <cofactor evidence="7">
        <name>Fe(3+)</name>
        <dbReference type="ChEBI" id="CHEBI:29034"/>
    </cofactor>
    <text evidence="7">Binds 1 zinc or iron ion per subunit.</text>
</comment>
<dbReference type="UniPathway" id="UPA00379">
    <property type="reaction ID" value="UER00551"/>
</dbReference>
<dbReference type="Gene3D" id="2.30.40.10">
    <property type="entry name" value="Urease, subunit C, domain 1"/>
    <property type="match status" value="1"/>
</dbReference>
<dbReference type="InterPro" id="IPR006680">
    <property type="entry name" value="Amidohydro-rel"/>
</dbReference>
<accession>A0A368YS69</accession>
<feature type="binding site" evidence="7">
    <location>
        <position position="158"/>
    </location>
    <ligand>
        <name>4-imidazolone-5-propanoate</name>
        <dbReference type="ChEBI" id="CHEBI:77893"/>
    </ligand>
</feature>
<keyword evidence="3 7" id="KW-0378">Hydrolase</keyword>
<feature type="binding site" evidence="7">
    <location>
        <position position="335"/>
    </location>
    <ligand>
        <name>N-formimidoyl-L-glutamate</name>
        <dbReference type="ChEBI" id="CHEBI:58928"/>
    </ligand>
</feature>
<dbReference type="GO" id="GO:0019556">
    <property type="term" value="P:L-histidine catabolic process to glutamate and formamide"/>
    <property type="evidence" value="ECO:0007669"/>
    <property type="project" value="UniProtKB-UniRule"/>
</dbReference>
<feature type="binding site" evidence="7">
    <location>
        <position position="86"/>
    </location>
    <ligand>
        <name>Fe(3+)</name>
        <dbReference type="ChEBI" id="CHEBI:29034"/>
    </ligand>
</feature>
<feature type="binding site" evidence="7">
    <location>
        <position position="331"/>
    </location>
    <ligand>
        <name>Fe(3+)</name>
        <dbReference type="ChEBI" id="CHEBI:29034"/>
    </ligand>
</feature>
<dbReference type="EMBL" id="QPJM01000012">
    <property type="protein sequence ID" value="RCW80994.1"/>
    <property type="molecule type" value="Genomic_DNA"/>
</dbReference>
<dbReference type="EC" id="3.5.2.7" evidence="1 7"/>
<evidence type="ECO:0000256" key="3">
    <source>
        <dbReference type="ARBA" id="ARBA00022801"/>
    </source>
</evidence>
<comment type="subcellular location">
    <subcellularLocation>
        <location evidence="7">Cytoplasm</location>
    </subcellularLocation>
</comment>
<protein>
    <recommendedName>
        <fullName evidence="1 7">Imidazolonepropionase</fullName>
        <ecNumber evidence="1 7">3.5.2.7</ecNumber>
    </recommendedName>
    <alternativeName>
        <fullName evidence="7">Imidazolone-5-propionate hydrolase</fullName>
    </alternativeName>
</protein>
<dbReference type="GO" id="GO:0005737">
    <property type="term" value="C:cytoplasm"/>
    <property type="evidence" value="ECO:0007669"/>
    <property type="project" value="UniProtKB-SubCell"/>
</dbReference>
<feature type="binding site" evidence="7">
    <location>
        <position position="88"/>
    </location>
    <ligand>
        <name>Fe(3+)</name>
        <dbReference type="ChEBI" id="CHEBI:29034"/>
    </ligand>
</feature>
<feature type="binding site" evidence="7">
    <location>
        <position position="256"/>
    </location>
    <ligand>
        <name>Fe(3+)</name>
        <dbReference type="ChEBI" id="CHEBI:29034"/>
    </ligand>
</feature>
<evidence type="ECO:0000259" key="8">
    <source>
        <dbReference type="Pfam" id="PF01979"/>
    </source>
</evidence>
<dbReference type="Proteomes" id="UP000253324">
    <property type="component" value="Unassembled WGS sequence"/>
</dbReference>
<comment type="catalytic activity">
    <reaction evidence="7">
        <text>4-imidazolone-5-propanoate + H2O = N-formimidoyl-L-glutamate</text>
        <dbReference type="Rhea" id="RHEA:23660"/>
        <dbReference type="ChEBI" id="CHEBI:15377"/>
        <dbReference type="ChEBI" id="CHEBI:58928"/>
        <dbReference type="ChEBI" id="CHEBI:77893"/>
        <dbReference type="EC" id="3.5.2.7"/>
    </reaction>
</comment>
<feature type="binding site" evidence="7">
    <location>
        <position position="86"/>
    </location>
    <ligand>
        <name>Zn(2+)</name>
        <dbReference type="ChEBI" id="CHEBI:29105"/>
    </ligand>
</feature>
<dbReference type="GO" id="GO:0050480">
    <property type="term" value="F:imidazolonepropionase activity"/>
    <property type="evidence" value="ECO:0007669"/>
    <property type="project" value="UniProtKB-UniRule"/>
</dbReference>
<evidence type="ECO:0000256" key="2">
    <source>
        <dbReference type="ARBA" id="ARBA00022723"/>
    </source>
</evidence>
<dbReference type="GO" id="GO:0019557">
    <property type="term" value="P:L-histidine catabolic process to glutamate and formate"/>
    <property type="evidence" value="ECO:0007669"/>
    <property type="project" value="UniProtKB-UniPathway"/>
</dbReference>
<evidence type="ECO:0000313" key="10">
    <source>
        <dbReference type="Proteomes" id="UP000253324"/>
    </source>
</evidence>
<evidence type="ECO:0000256" key="1">
    <source>
        <dbReference type="ARBA" id="ARBA00012864"/>
    </source>
</evidence>
<dbReference type="AlphaFoldDB" id="A0A368YS69"/>
<feature type="binding site" evidence="7">
    <location>
        <position position="191"/>
    </location>
    <ligand>
        <name>4-imidazolone-5-propanoate</name>
        <dbReference type="ChEBI" id="CHEBI:77893"/>
    </ligand>
</feature>
<evidence type="ECO:0000313" key="9">
    <source>
        <dbReference type="EMBL" id="RCW80994.1"/>
    </source>
</evidence>
<feature type="binding site" evidence="7">
    <location>
        <position position="88"/>
    </location>
    <ligand>
        <name>Zn(2+)</name>
        <dbReference type="ChEBI" id="CHEBI:29105"/>
    </ligand>
</feature>
<dbReference type="InterPro" id="IPR032466">
    <property type="entry name" value="Metal_Hydrolase"/>
</dbReference>
<feature type="binding site" evidence="7">
    <location>
        <position position="336"/>
    </location>
    <ligand>
        <name>4-imidazolone-5-propanoate</name>
        <dbReference type="ChEBI" id="CHEBI:77893"/>
    </ligand>
</feature>
<evidence type="ECO:0000256" key="5">
    <source>
        <dbReference type="ARBA" id="ARBA00022833"/>
    </source>
</evidence>
<gene>
    <name evidence="7" type="primary">hutI</name>
    <name evidence="9" type="ORF">C7476_112151</name>
</gene>
<organism evidence="9 10">
    <name type="scientific">Phyllobacterium bourgognense</name>
    <dbReference type="NCBI Taxonomy" id="314236"/>
    <lineage>
        <taxon>Bacteria</taxon>
        <taxon>Pseudomonadati</taxon>
        <taxon>Pseudomonadota</taxon>
        <taxon>Alphaproteobacteria</taxon>
        <taxon>Hyphomicrobiales</taxon>
        <taxon>Phyllobacteriaceae</taxon>
        <taxon>Phyllobacterium</taxon>
    </lineage>
</organism>
<dbReference type="HAMAP" id="MF_00372">
    <property type="entry name" value="HutI"/>
    <property type="match status" value="1"/>
</dbReference>
<comment type="caution">
    <text evidence="9">The sequence shown here is derived from an EMBL/GenBank/DDBJ whole genome shotgun (WGS) entry which is preliminary data.</text>
</comment>
<dbReference type="PANTHER" id="PTHR42752">
    <property type="entry name" value="IMIDAZOLONEPROPIONASE"/>
    <property type="match status" value="1"/>
</dbReference>
<dbReference type="SUPFAM" id="SSF51338">
    <property type="entry name" value="Composite domain of metallo-dependent hydrolases"/>
    <property type="match status" value="1"/>
</dbReference>
<feature type="binding site" evidence="7">
    <location>
        <position position="256"/>
    </location>
    <ligand>
        <name>Zn(2+)</name>
        <dbReference type="ChEBI" id="CHEBI:29105"/>
    </ligand>
</feature>